<keyword evidence="3" id="KW-0479">Metal-binding</keyword>
<proteinExistence type="predicted"/>
<dbReference type="EMBL" id="JAAMPC010001616">
    <property type="protein sequence ID" value="KAG2238606.1"/>
    <property type="molecule type" value="Genomic_DNA"/>
</dbReference>
<dbReference type="GO" id="GO:0061630">
    <property type="term" value="F:ubiquitin protein ligase activity"/>
    <property type="evidence" value="ECO:0007669"/>
    <property type="project" value="UniProtKB-EC"/>
</dbReference>
<evidence type="ECO:0000256" key="2">
    <source>
        <dbReference type="ARBA" id="ARBA00012483"/>
    </source>
</evidence>
<dbReference type="SUPFAM" id="SSF57850">
    <property type="entry name" value="RING/U-box"/>
    <property type="match status" value="1"/>
</dbReference>
<feature type="domain" description="RING-type" evidence="7">
    <location>
        <begin position="141"/>
        <end position="182"/>
    </location>
</feature>
<dbReference type="SMART" id="SM00184">
    <property type="entry name" value="RING"/>
    <property type="match status" value="1"/>
</dbReference>
<dbReference type="PANTHER" id="PTHR15710">
    <property type="entry name" value="E3 UBIQUITIN-PROTEIN LIGASE PRAJA"/>
    <property type="match status" value="1"/>
</dbReference>
<reference evidence="8 9" key="1">
    <citation type="submission" date="2020-02" db="EMBL/GenBank/DDBJ databases">
        <authorList>
            <person name="Ma Q."/>
            <person name="Huang Y."/>
            <person name="Song X."/>
            <person name="Pei D."/>
        </authorList>
    </citation>
    <scope>NUCLEOTIDE SEQUENCE [LARGE SCALE GENOMIC DNA]</scope>
    <source>
        <strain evidence="8">Sxm20200214</strain>
        <tissue evidence="8">Leaf</tissue>
    </source>
</reference>
<dbReference type="AlphaFoldDB" id="A0A8X7TEY4"/>
<keyword evidence="9" id="KW-1185">Reference proteome</keyword>
<dbReference type="PANTHER" id="PTHR15710:SF243">
    <property type="entry name" value="E3 UBIQUITIN-PROTEIN LIGASE PRAJA-2 ISOFORM X1"/>
    <property type="match status" value="1"/>
</dbReference>
<dbReference type="EC" id="2.3.2.27" evidence="2"/>
<protein>
    <recommendedName>
        <fullName evidence="2">RING-type E3 ubiquitin transferase</fullName>
        <ecNumber evidence="2">2.3.2.27</ecNumber>
    </recommendedName>
</protein>
<evidence type="ECO:0000313" key="9">
    <source>
        <dbReference type="Proteomes" id="UP000886595"/>
    </source>
</evidence>
<evidence type="ECO:0000256" key="1">
    <source>
        <dbReference type="ARBA" id="ARBA00000900"/>
    </source>
</evidence>
<evidence type="ECO:0000256" key="3">
    <source>
        <dbReference type="ARBA" id="ARBA00022723"/>
    </source>
</evidence>
<name>A0A8X7TEY4_BRACI</name>
<evidence type="ECO:0000256" key="4">
    <source>
        <dbReference type="ARBA" id="ARBA00022771"/>
    </source>
</evidence>
<dbReference type="PROSITE" id="PS50089">
    <property type="entry name" value="ZF_RING_2"/>
    <property type="match status" value="1"/>
</dbReference>
<keyword evidence="4 6" id="KW-0863">Zinc-finger</keyword>
<dbReference type="Proteomes" id="UP000886595">
    <property type="component" value="Unassembled WGS sequence"/>
</dbReference>
<keyword evidence="5" id="KW-0862">Zinc</keyword>
<dbReference type="Pfam" id="PF13639">
    <property type="entry name" value="zf-RING_2"/>
    <property type="match status" value="1"/>
</dbReference>
<dbReference type="GO" id="GO:0008270">
    <property type="term" value="F:zinc ion binding"/>
    <property type="evidence" value="ECO:0007669"/>
    <property type="project" value="UniProtKB-KW"/>
</dbReference>
<dbReference type="Gene3D" id="3.30.40.10">
    <property type="entry name" value="Zinc/RING finger domain, C3HC4 (zinc finger)"/>
    <property type="match status" value="1"/>
</dbReference>
<organism evidence="8 9">
    <name type="scientific">Brassica carinata</name>
    <name type="common">Ethiopian mustard</name>
    <name type="synonym">Abyssinian cabbage</name>
    <dbReference type="NCBI Taxonomy" id="52824"/>
    <lineage>
        <taxon>Eukaryota</taxon>
        <taxon>Viridiplantae</taxon>
        <taxon>Streptophyta</taxon>
        <taxon>Embryophyta</taxon>
        <taxon>Tracheophyta</taxon>
        <taxon>Spermatophyta</taxon>
        <taxon>Magnoliopsida</taxon>
        <taxon>eudicotyledons</taxon>
        <taxon>Gunneridae</taxon>
        <taxon>Pentapetalae</taxon>
        <taxon>rosids</taxon>
        <taxon>malvids</taxon>
        <taxon>Brassicales</taxon>
        <taxon>Brassicaceae</taxon>
        <taxon>Brassiceae</taxon>
        <taxon>Brassica</taxon>
    </lineage>
</organism>
<evidence type="ECO:0000313" key="8">
    <source>
        <dbReference type="EMBL" id="KAG2238606.1"/>
    </source>
</evidence>
<evidence type="ECO:0000256" key="6">
    <source>
        <dbReference type="PROSITE-ProRule" id="PRU00175"/>
    </source>
</evidence>
<accession>A0A8X7TEY4</accession>
<dbReference type="GO" id="GO:0016567">
    <property type="term" value="P:protein ubiquitination"/>
    <property type="evidence" value="ECO:0007669"/>
    <property type="project" value="TreeGrafter"/>
</dbReference>
<comment type="catalytic activity">
    <reaction evidence="1">
        <text>S-ubiquitinyl-[E2 ubiquitin-conjugating enzyme]-L-cysteine + [acceptor protein]-L-lysine = [E2 ubiquitin-conjugating enzyme]-L-cysteine + N(6)-ubiquitinyl-[acceptor protein]-L-lysine.</text>
        <dbReference type="EC" id="2.3.2.27"/>
    </reaction>
</comment>
<gene>
    <name evidence="8" type="ORF">Bca52824_092189</name>
</gene>
<dbReference type="OrthoDB" id="8062037at2759"/>
<evidence type="ECO:0000256" key="5">
    <source>
        <dbReference type="ARBA" id="ARBA00022833"/>
    </source>
</evidence>
<evidence type="ECO:0000259" key="7">
    <source>
        <dbReference type="PROSITE" id="PS50089"/>
    </source>
</evidence>
<dbReference type="GO" id="GO:0005737">
    <property type="term" value="C:cytoplasm"/>
    <property type="evidence" value="ECO:0007669"/>
    <property type="project" value="TreeGrafter"/>
</dbReference>
<sequence>MTQPFWTISDKAEPTSLSPKRTVTMKIKRPGTQQTKIILSVALKTMSNGHLTHDTARAMEHKLGYHEIDFDSVMKIIEETTDHVAHTIPRLADSTVTDLDIIVKIVDHNPHALRRIDLDVYMVKLLENQREPIRIEHAGKCSICCEEFGTGGMINSLNCRHTYHHHCIVEWVKKRLTCPCCRKILLDGTVDRGWYFRRELGTKLSFIN</sequence>
<comment type="caution">
    <text evidence="8">The sequence shown here is derived from an EMBL/GenBank/DDBJ whole genome shotgun (WGS) entry which is preliminary data.</text>
</comment>
<dbReference type="InterPro" id="IPR001841">
    <property type="entry name" value="Znf_RING"/>
</dbReference>
<dbReference type="InterPro" id="IPR013083">
    <property type="entry name" value="Znf_RING/FYVE/PHD"/>
</dbReference>